<evidence type="ECO:0000313" key="1">
    <source>
        <dbReference type="EMBL" id="GJT18265.1"/>
    </source>
</evidence>
<comment type="caution">
    <text evidence="1">The sequence shown here is derived from an EMBL/GenBank/DDBJ whole genome shotgun (WGS) entry which is preliminary data.</text>
</comment>
<proteinExistence type="predicted"/>
<reference evidence="1" key="1">
    <citation type="journal article" date="2022" name="Int. J. Mol. Sci.">
        <title>Draft Genome of Tanacetum Coccineum: Genomic Comparison of Closely Related Tanacetum-Family Plants.</title>
        <authorList>
            <person name="Yamashiro T."/>
            <person name="Shiraishi A."/>
            <person name="Nakayama K."/>
            <person name="Satake H."/>
        </authorList>
    </citation>
    <scope>NUCLEOTIDE SEQUENCE</scope>
</reference>
<sequence length="117" mass="13045">MIVNENLRIKETSSTAATTRITITIITVTTITTNSKIGSKKPSRLILLPMDILEIIPCVKDAPTLHRKDIMRIGAQKQTTGPQESILRDELAFIHFRISTLETTLEDTQLSLESSLI</sequence>
<accession>A0ABQ5BTS6</accession>
<dbReference type="EMBL" id="BQNB010013625">
    <property type="protein sequence ID" value="GJT18265.1"/>
    <property type="molecule type" value="Genomic_DNA"/>
</dbReference>
<reference evidence="1" key="2">
    <citation type="submission" date="2022-01" db="EMBL/GenBank/DDBJ databases">
        <authorList>
            <person name="Yamashiro T."/>
            <person name="Shiraishi A."/>
            <person name="Satake H."/>
            <person name="Nakayama K."/>
        </authorList>
    </citation>
    <scope>NUCLEOTIDE SEQUENCE</scope>
</reference>
<keyword evidence="2" id="KW-1185">Reference proteome</keyword>
<protein>
    <submittedName>
        <fullName evidence="1">Uncharacterized protein</fullName>
    </submittedName>
</protein>
<dbReference type="Proteomes" id="UP001151760">
    <property type="component" value="Unassembled WGS sequence"/>
</dbReference>
<organism evidence="1 2">
    <name type="scientific">Tanacetum coccineum</name>
    <dbReference type="NCBI Taxonomy" id="301880"/>
    <lineage>
        <taxon>Eukaryota</taxon>
        <taxon>Viridiplantae</taxon>
        <taxon>Streptophyta</taxon>
        <taxon>Embryophyta</taxon>
        <taxon>Tracheophyta</taxon>
        <taxon>Spermatophyta</taxon>
        <taxon>Magnoliopsida</taxon>
        <taxon>eudicotyledons</taxon>
        <taxon>Gunneridae</taxon>
        <taxon>Pentapetalae</taxon>
        <taxon>asterids</taxon>
        <taxon>campanulids</taxon>
        <taxon>Asterales</taxon>
        <taxon>Asteraceae</taxon>
        <taxon>Asteroideae</taxon>
        <taxon>Anthemideae</taxon>
        <taxon>Anthemidinae</taxon>
        <taxon>Tanacetum</taxon>
    </lineage>
</organism>
<evidence type="ECO:0000313" key="2">
    <source>
        <dbReference type="Proteomes" id="UP001151760"/>
    </source>
</evidence>
<name>A0ABQ5BTS6_9ASTR</name>
<gene>
    <name evidence="1" type="ORF">Tco_0876971</name>
</gene>